<name>A0A0J6FT47_COCPO</name>
<evidence type="ECO:0000313" key="1">
    <source>
        <dbReference type="EMBL" id="KMM72264.1"/>
    </source>
</evidence>
<reference evidence="2" key="3">
    <citation type="journal article" date="2010" name="Genome Res.">
        <title>Population genomic sequencing of Coccidioides fungi reveals recent hybridization and transposon control.</title>
        <authorList>
            <person name="Neafsey D.E."/>
            <person name="Barker B.M."/>
            <person name="Sharpton T.J."/>
            <person name="Stajich J.E."/>
            <person name="Park D.J."/>
            <person name="Whiston E."/>
            <person name="Hung C.-Y."/>
            <person name="McMahan C."/>
            <person name="White J."/>
            <person name="Sykes S."/>
            <person name="Heiman D."/>
            <person name="Young S."/>
            <person name="Zeng Q."/>
            <person name="Abouelleil A."/>
            <person name="Aftuck L."/>
            <person name="Bessette D."/>
            <person name="Brown A."/>
            <person name="FitzGerald M."/>
            <person name="Lui A."/>
            <person name="Macdonald J.P."/>
            <person name="Priest M."/>
            <person name="Orbach M.J."/>
            <person name="Galgiani J.N."/>
            <person name="Kirkland T.N."/>
            <person name="Cole G.T."/>
            <person name="Birren B.W."/>
            <person name="Henn M.R."/>
            <person name="Taylor J.W."/>
            <person name="Rounsley S.D."/>
        </authorList>
    </citation>
    <scope>NUCLEOTIDE SEQUENCE [LARGE SCALE GENOMIC DNA]</scope>
    <source>
        <strain evidence="2">RMSCC 3488</strain>
    </source>
</reference>
<protein>
    <submittedName>
        <fullName evidence="1">Uncharacterized protein</fullName>
    </submittedName>
</protein>
<accession>A0A0J6FT47</accession>
<organism evidence="1 2">
    <name type="scientific">Coccidioides posadasii RMSCC 3488</name>
    <dbReference type="NCBI Taxonomy" id="454284"/>
    <lineage>
        <taxon>Eukaryota</taxon>
        <taxon>Fungi</taxon>
        <taxon>Dikarya</taxon>
        <taxon>Ascomycota</taxon>
        <taxon>Pezizomycotina</taxon>
        <taxon>Eurotiomycetes</taxon>
        <taxon>Eurotiomycetidae</taxon>
        <taxon>Onygenales</taxon>
        <taxon>Onygenaceae</taxon>
        <taxon>Coccidioides</taxon>
    </lineage>
</organism>
<proteinExistence type="predicted"/>
<evidence type="ECO:0000313" key="2">
    <source>
        <dbReference type="Proteomes" id="UP000054567"/>
    </source>
</evidence>
<reference evidence="2" key="2">
    <citation type="journal article" date="2009" name="Genome Res.">
        <title>Comparative genomic analyses of the human fungal pathogens Coccidioides and their relatives.</title>
        <authorList>
            <person name="Sharpton T.J."/>
            <person name="Stajich J.E."/>
            <person name="Rounsley S.D."/>
            <person name="Gardner M.J."/>
            <person name="Wortman J.R."/>
            <person name="Jordar V.S."/>
            <person name="Maiti R."/>
            <person name="Kodira C.D."/>
            <person name="Neafsey D.E."/>
            <person name="Zeng Q."/>
            <person name="Hung C.-Y."/>
            <person name="McMahan C."/>
            <person name="Muszewska A."/>
            <person name="Grynberg M."/>
            <person name="Mandel M.A."/>
            <person name="Kellner E.M."/>
            <person name="Barker B.M."/>
            <person name="Galgiani J.N."/>
            <person name="Orbach M.J."/>
            <person name="Kirkland T.N."/>
            <person name="Cole G.T."/>
            <person name="Henn M.R."/>
            <person name="Birren B.W."/>
            <person name="Taylor J.W."/>
        </authorList>
    </citation>
    <scope>NUCLEOTIDE SEQUENCE [LARGE SCALE GENOMIC DNA]</scope>
    <source>
        <strain evidence="2">RMSCC 3488</strain>
    </source>
</reference>
<reference evidence="1 2" key="1">
    <citation type="submission" date="2007-06" db="EMBL/GenBank/DDBJ databases">
        <title>The Genome Sequence of Coccidioides posadasii RMSCC_3488.</title>
        <authorList>
            <consortium name="Coccidioides Genome Resources Consortium"/>
            <consortium name="The Broad Institute Genome Sequencing Platform"/>
            <person name="Henn M.R."/>
            <person name="Sykes S."/>
            <person name="Young S."/>
            <person name="Jaffe D."/>
            <person name="Berlin A."/>
            <person name="Alvarez P."/>
            <person name="Butler J."/>
            <person name="Gnerre S."/>
            <person name="Grabherr M."/>
            <person name="Mauceli E."/>
            <person name="Brockman W."/>
            <person name="Kodira C."/>
            <person name="Alvarado L."/>
            <person name="Zeng Q."/>
            <person name="Crawford M."/>
            <person name="Antoine C."/>
            <person name="Devon K."/>
            <person name="Galgiani J."/>
            <person name="Orsborn K."/>
            <person name="Lewis M.L."/>
            <person name="Nusbaum C."/>
            <person name="Galagan J."/>
            <person name="Birren B."/>
        </authorList>
    </citation>
    <scope>NUCLEOTIDE SEQUENCE [LARGE SCALE GENOMIC DNA]</scope>
    <source>
        <strain evidence="1 2">RMSCC 3488</strain>
    </source>
</reference>
<dbReference type="AlphaFoldDB" id="A0A0J6FT47"/>
<sequence length="107" mass="11921">MAQSREAVHSGQYSNRHETIVLCKPLLVGQVSHIKLNMKQSLLDGNLLGNIADNFRGWSTLEFSASSPLRDFCHWVKVFEVVFIGARTNMALGCFPQAVLVGQENFV</sequence>
<dbReference type="VEuPathDB" id="FungiDB:CPAG_08561"/>
<gene>
    <name evidence="1" type="ORF">CPAG_08561</name>
</gene>
<dbReference type="EMBL" id="DS268113">
    <property type="protein sequence ID" value="KMM72264.1"/>
    <property type="molecule type" value="Genomic_DNA"/>
</dbReference>
<dbReference type="Proteomes" id="UP000054567">
    <property type="component" value="Unassembled WGS sequence"/>
</dbReference>